<dbReference type="EMBL" id="KN880443">
    <property type="protein sequence ID" value="KIY72523.1"/>
    <property type="molecule type" value="Genomic_DNA"/>
</dbReference>
<protein>
    <submittedName>
        <fullName evidence="1">Uncharacterized protein</fullName>
    </submittedName>
</protein>
<evidence type="ECO:0000313" key="2">
    <source>
        <dbReference type="Proteomes" id="UP000054007"/>
    </source>
</evidence>
<gene>
    <name evidence="1" type="ORF">CYLTODRAFT_434742</name>
</gene>
<dbReference type="OrthoDB" id="4436466at2759"/>
<name>A0A0D7BPP0_9AGAR</name>
<proteinExistence type="predicted"/>
<dbReference type="Proteomes" id="UP000054007">
    <property type="component" value="Unassembled WGS sequence"/>
</dbReference>
<dbReference type="STRING" id="1314674.A0A0D7BPP0"/>
<organism evidence="1 2">
    <name type="scientific">Cylindrobasidium torrendii FP15055 ss-10</name>
    <dbReference type="NCBI Taxonomy" id="1314674"/>
    <lineage>
        <taxon>Eukaryota</taxon>
        <taxon>Fungi</taxon>
        <taxon>Dikarya</taxon>
        <taxon>Basidiomycota</taxon>
        <taxon>Agaricomycotina</taxon>
        <taxon>Agaricomycetes</taxon>
        <taxon>Agaricomycetidae</taxon>
        <taxon>Agaricales</taxon>
        <taxon>Marasmiineae</taxon>
        <taxon>Physalacriaceae</taxon>
        <taxon>Cylindrobasidium</taxon>
    </lineage>
</organism>
<sequence length="225" mass="25270">MNGVKKFAQFAALSSGAGLGAFLFLTRKNTFVPLDPTSHPLFQIPHLKTYNPERNPTFYDDCIRTIPLQDIKPGLLEDGELVKAFCGGVWGGGGYGIQRAIMRKYYHNSETSGQLWTPEECKASSYAMGTQVTDHFEVVERSPTSIVMRCGGSARIRDVRPEEGVFEIAVDVKKEEGVVDFHLRSIFWQGVGKTEVQPMGEWYVDWLHKQYSKVLMESAVKNVTK</sequence>
<keyword evidence="2" id="KW-1185">Reference proteome</keyword>
<dbReference type="AlphaFoldDB" id="A0A0D7BPP0"/>
<accession>A0A0D7BPP0</accession>
<evidence type="ECO:0000313" key="1">
    <source>
        <dbReference type="EMBL" id="KIY72523.1"/>
    </source>
</evidence>
<reference evidence="1 2" key="1">
    <citation type="journal article" date="2015" name="Fungal Genet. Biol.">
        <title>Evolution of novel wood decay mechanisms in Agaricales revealed by the genome sequences of Fistulina hepatica and Cylindrobasidium torrendii.</title>
        <authorList>
            <person name="Floudas D."/>
            <person name="Held B.W."/>
            <person name="Riley R."/>
            <person name="Nagy L.G."/>
            <person name="Koehler G."/>
            <person name="Ransdell A.S."/>
            <person name="Younus H."/>
            <person name="Chow J."/>
            <person name="Chiniquy J."/>
            <person name="Lipzen A."/>
            <person name="Tritt A."/>
            <person name="Sun H."/>
            <person name="Haridas S."/>
            <person name="LaButti K."/>
            <person name="Ohm R.A."/>
            <person name="Kues U."/>
            <person name="Blanchette R.A."/>
            <person name="Grigoriev I.V."/>
            <person name="Minto R.E."/>
            <person name="Hibbett D.S."/>
        </authorList>
    </citation>
    <scope>NUCLEOTIDE SEQUENCE [LARGE SCALE GENOMIC DNA]</scope>
    <source>
        <strain evidence="1 2">FP15055 ss-10</strain>
    </source>
</reference>